<proteinExistence type="predicted"/>
<evidence type="ECO:0000313" key="1">
    <source>
        <dbReference type="EMBL" id="MBB4882003.1"/>
    </source>
</evidence>
<reference evidence="1 2" key="1">
    <citation type="submission" date="2020-08" db="EMBL/GenBank/DDBJ databases">
        <title>Sequencing the genomes of 1000 actinobacteria strains.</title>
        <authorList>
            <person name="Klenk H.-P."/>
        </authorList>
    </citation>
    <scope>NUCLEOTIDE SEQUENCE [LARGE SCALE GENOMIC DNA]</scope>
    <source>
        <strain evidence="1 2">DSM 19079</strain>
    </source>
</reference>
<sequence>MAGLSLLGPWFFIPGHVAAPTMASFGASPQRVMAWQVVAIVLSTGFTAAVAHGLGAAVLTTAP</sequence>
<dbReference type="OrthoDB" id="4570818at2"/>
<comment type="caution">
    <text evidence="1">The sequence shown here is derived from an EMBL/GenBank/DDBJ whole genome shotgun (WGS) entry which is preliminary data.</text>
</comment>
<keyword evidence="2" id="KW-1185">Reference proteome</keyword>
<dbReference type="RefSeq" id="WP_135029830.1">
    <property type="nucleotide sequence ID" value="NZ_BMLA01000003.1"/>
</dbReference>
<dbReference type="AlphaFoldDB" id="A0A4Y8X277"/>
<evidence type="ECO:0000313" key="2">
    <source>
        <dbReference type="Proteomes" id="UP000560081"/>
    </source>
</evidence>
<accession>A0A4Y8X277</accession>
<protein>
    <submittedName>
        <fullName evidence="1">Uncharacterized protein</fullName>
    </submittedName>
</protein>
<organism evidence="1 2">
    <name type="scientific">Micrococcus flavus</name>
    <dbReference type="NCBI Taxonomy" id="384602"/>
    <lineage>
        <taxon>Bacteria</taxon>
        <taxon>Bacillati</taxon>
        <taxon>Actinomycetota</taxon>
        <taxon>Actinomycetes</taxon>
        <taxon>Micrococcales</taxon>
        <taxon>Micrococcaceae</taxon>
        <taxon>Micrococcus</taxon>
    </lineage>
</organism>
<dbReference type="Proteomes" id="UP000560081">
    <property type="component" value="Unassembled WGS sequence"/>
</dbReference>
<gene>
    <name evidence="1" type="ORF">BJ976_000354</name>
</gene>
<name>A0A4Y8X277_9MICC</name>
<dbReference type="EMBL" id="JACHMC010000001">
    <property type="protein sequence ID" value="MBB4882003.1"/>
    <property type="molecule type" value="Genomic_DNA"/>
</dbReference>